<accession>A0A081LFD9</accession>
<comment type="function">
    <text evidence="3">Involved in bacillithiol (BSH) biosynthesis. May catalyze the last step of the pathway, the addition of cysteine to glucosamine malate (GlcN-Mal) to generate BSH.</text>
</comment>
<evidence type="ECO:0000259" key="4">
    <source>
        <dbReference type="Pfam" id="PF10079"/>
    </source>
</evidence>
<dbReference type="InterPro" id="IPR055399">
    <property type="entry name" value="CC_BshC"/>
</dbReference>
<keyword evidence="7" id="KW-1185">Reference proteome</keyword>
<evidence type="ECO:0000256" key="2">
    <source>
        <dbReference type="ARBA" id="ARBA00023054"/>
    </source>
</evidence>
<sequence length="539" mass="63127">MQLTELSIRSQNLFIRDYIEEKKEMTAFFDYDIHSEHTWKKRYDDLMGRSFPREALADYMSAYHAKFESAAMRQNIEKIRDERSVMVVGGQQAGLLTGPLYTIHKIISIIQFAKEKESELGVPVIPVFWVAGEDHDVDEINFVYTSGEKGPVKQKLPLHSVKKAAAKRTPLHQEKTEKWLRDVFSTYEESAYTNDLLDQLLRCLRKSQTFTDFFEWIVCDLFEEDGLLLFNSGDLGVKPLERTLFKQIIETSDTITARLNETQAAMKRAGYRPIIEAGDHQANLFYEYDEERFLIEKEQHQFSVSEVGLTWTKEELLQEVEEHPERFSNNVVTRPLMQETLLPTLAFMAGHGEVNYWGELKGIFEHFELKMAPVLPRLHVTILERHIDKKLPVRELSVEEVLTNGVKEKKDAHFQQSLPDSFVQAVQHAKRELANVHGTVRQEALEIEPSFEQLLDKNAKFIERQLQFVYQKVAQRVEEKEGYILRDFERIENSLKPLDAPQERIWNIMYFLNKYGPEFFKTFKNMPFSFQNKQQIVKL</sequence>
<comment type="caution">
    <text evidence="6">The sequence shown here is derived from an EMBL/GenBank/DDBJ whole genome shotgun (WGS) entry which is preliminary data.</text>
</comment>
<dbReference type="PIRSF" id="PIRSF012535">
    <property type="entry name" value="UCP012535"/>
    <property type="match status" value="1"/>
</dbReference>
<reference evidence="6 7" key="1">
    <citation type="submission" date="2012-09" db="EMBL/GenBank/DDBJ databases">
        <title>Genome Sequence of Bacillus sp. DW5-4.</title>
        <authorList>
            <person name="Lai Q."/>
            <person name="Liu Y."/>
            <person name="Shao Z."/>
        </authorList>
    </citation>
    <scope>NUCLEOTIDE SEQUENCE [LARGE SCALE GENOMIC DNA]</scope>
    <source>
        <strain evidence="6 7">DW5-4</strain>
    </source>
</reference>
<dbReference type="RefSeq" id="WP_034318008.1">
    <property type="nucleotide sequence ID" value="NZ_JOTP01000002.1"/>
</dbReference>
<dbReference type="Pfam" id="PF10079">
    <property type="entry name" value="Rossmann-like_BshC"/>
    <property type="match status" value="1"/>
</dbReference>
<keyword evidence="1 3" id="KW-0436">Ligase</keyword>
<dbReference type="Proteomes" id="UP000028091">
    <property type="component" value="Unassembled WGS sequence"/>
</dbReference>
<keyword evidence="2" id="KW-0175">Coiled coil</keyword>
<organism evidence="6 7">
    <name type="scientific">Bacillus zhangzhouensis</name>
    <dbReference type="NCBI Taxonomy" id="1178540"/>
    <lineage>
        <taxon>Bacteria</taxon>
        <taxon>Bacillati</taxon>
        <taxon>Bacillota</taxon>
        <taxon>Bacilli</taxon>
        <taxon>Bacillales</taxon>
        <taxon>Bacillaceae</taxon>
        <taxon>Bacillus</taxon>
    </lineage>
</organism>
<gene>
    <name evidence="3" type="primary">bshC</name>
    <name evidence="6" type="ORF">BA70_07785</name>
</gene>
<proteinExistence type="inferred from homology"/>
<dbReference type="OrthoDB" id="9765151at2"/>
<dbReference type="AlphaFoldDB" id="A0A081LFD9"/>
<comment type="similarity">
    <text evidence="3">Belongs to the BshC family.</text>
</comment>
<dbReference type="Pfam" id="PF24850">
    <property type="entry name" value="CC_BshC"/>
    <property type="match status" value="1"/>
</dbReference>
<evidence type="ECO:0000259" key="5">
    <source>
        <dbReference type="Pfam" id="PF24850"/>
    </source>
</evidence>
<protein>
    <recommendedName>
        <fullName evidence="3">Putative cysteine ligase BshC</fullName>
        <ecNumber evidence="3">6.-.-.-</ecNumber>
    </recommendedName>
</protein>
<evidence type="ECO:0000313" key="6">
    <source>
        <dbReference type="EMBL" id="KEP27965.1"/>
    </source>
</evidence>
<dbReference type="EMBL" id="JOTP01000002">
    <property type="protein sequence ID" value="KEP27965.1"/>
    <property type="molecule type" value="Genomic_DNA"/>
</dbReference>
<dbReference type="EC" id="6.-.-.-" evidence="3"/>
<feature type="domain" description="Bacillithiol biosynthesis BshC N-terminal Rossmann-like" evidence="4">
    <location>
        <begin position="1"/>
        <end position="378"/>
    </location>
</feature>
<dbReference type="NCBIfam" id="TIGR03998">
    <property type="entry name" value="thiol_BshC"/>
    <property type="match status" value="1"/>
</dbReference>
<dbReference type="eggNOG" id="COG4365">
    <property type="taxonomic scope" value="Bacteria"/>
</dbReference>
<feature type="domain" description="Bacillithiol biosynthesis BshC C-terminal coiled-coil" evidence="5">
    <location>
        <begin position="380"/>
        <end position="539"/>
    </location>
</feature>
<dbReference type="InterPro" id="IPR011199">
    <property type="entry name" value="Bacillithiol_biosynth_BshC"/>
</dbReference>
<name>A0A081LFD9_9BACI</name>
<evidence type="ECO:0000313" key="7">
    <source>
        <dbReference type="Proteomes" id="UP000028091"/>
    </source>
</evidence>
<dbReference type="InterPro" id="IPR055398">
    <property type="entry name" value="Rossmann-like_BshC"/>
</dbReference>
<dbReference type="HAMAP" id="MF_01867">
    <property type="entry name" value="BshC"/>
    <property type="match status" value="1"/>
</dbReference>
<evidence type="ECO:0000256" key="3">
    <source>
        <dbReference type="HAMAP-Rule" id="MF_01867"/>
    </source>
</evidence>
<dbReference type="GO" id="GO:0016874">
    <property type="term" value="F:ligase activity"/>
    <property type="evidence" value="ECO:0007669"/>
    <property type="project" value="UniProtKB-UniRule"/>
</dbReference>
<evidence type="ECO:0000256" key="1">
    <source>
        <dbReference type="ARBA" id="ARBA00022598"/>
    </source>
</evidence>